<feature type="non-terminal residue" evidence="1">
    <location>
        <position position="1"/>
    </location>
</feature>
<protein>
    <submittedName>
        <fullName evidence="1">Uncharacterized protein</fullName>
    </submittedName>
</protein>
<reference evidence="1" key="1">
    <citation type="submission" date="2018-05" db="EMBL/GenBank/DDBJ databases">
        <authorList>
            <person name="Lanie J.A."/>
            <person name="Ng W.-L."/>
            <person name="Kazmierczak K.M."/>
            <person name="Andrzejewski T.M."/>
            <person name="Davidsen T.M."/>
            <person name="Wayne K.J."/>
            <person name="Tettelin H."/>
            <person name="Glass J.I."/>
            <person name="Rusch D."/>
            <person name="Podicherti R."/>
            <person name="Tsui H.-C.T."/>
            <person name="Winkler M.E."/>
        </authorList>
    </citation>
    <scope>NUCLEOTIDE SEQUENCE</scope>
</reference>
<gene>
    <name evidence="1" type="ORF">METZ01_LOCUS325550</name>
</gene>
<dbReference type="AlphaFoldDB" id="A0A382PHI1"/>
<accession>A0A382PHI1</accession>
<sequence>TARREMKKDGHFKLPTKKSEPIEYHAQDIPLQERLLLDFNNARGLKARLAVVTEIAKSARDLEDAATIAASTLEKLNEEITSHARTKPGLALEALMARDDCAKALGAELAEGAPNDATVWATEPQLAEIVAAMSVACQRRALESYQAHDEAWADKLIDIINQAPVRLVSDCVSLLAAADQLDALKSELGKLINHHAAGTELLLWLAKDKSGDFAEILTPETFGAMLSAIERETSDEKRACKLRDFLLTDTGILEMITKDADLEIVKDITRAIQMTTCFEGMDKRSLLGKIVKTFPDIQEFITHGDKDKAEKPVDTTLIVSWASLERRKVELEDLVQKKIPANS</sequence>
<feature type="non-terminal residue" evidence="1">
    <location>
        <position position="343"/>
    </location>
</feature>
<organism evidence="1">
    <name type="scientific">marine metagenome</name>
    <dbReference type="NCBI Taxonomy" id="408172"/>
    <lineage>
        <taxon>unclassified sequences</taxon>
        <taxon>metagenomes</taxon>
        <taxon>ecological metagenomes</taxon>
    </lineage>
</organism>
<dbReference type="EMBL" id="UINC01107372">
    <property type="protein sequence ID" value="SVC72696.1"/>
    <property type="molecule type" value="Genomic_DNA"/>
</dbReference>
<evidence type="ECO:0000313" key="1">
    <source>
        <dbReference type="EMBL" id="SVC72696.1"/>
    </source>
</evidence>
<proteinExistence type="predicted"/>
<name>A0A382PHI1_9ZZZZ</name>